<reference evidence="1 2" key="1">
    <citation type="journal article" date="2019" name="Int. J. Syst. Evol. Microbiol.">
        <title>The Global Catalogue of Microorganisms (GCM) 10K type strain sequencing project: providing services to taxonomists for standard genome sequencing and annotation.</title>
        <authorList>
            <consortium name="The Broad Institute Genomics Platform"/>
            <consortium name="The Broad Institute Genome Sequencing Center for Infectious Disease"/>
            <person name="Wu L."/>
            <person name="Ma J."/>
        </authorList>
    </citation>
    <scope>NUCLEOTIDE SEQUENCE [LARGE SCALE GENOMIC DNA]</scope>
    <source>
        <strain evidence="1 2">JCM 13008</strain>
    </source>
</reference>
<evidence type="ECO:0000313" key="1">
    <source>
        <dbReference type="EMBL" id="GAA1103072.1"/>
    </source>
</evidence>
<name>A0ABN1TU68_9ACTN</name>
<accession>A0ABN1TU68</accession>
<gene>
    <name evidence="1" type="ORF">GCM10009668_22240</name>
</gene>
<proteinExistence type="predicted"/>
<keyword evidence="2" id="KW-1185">Reference proteome</keyword>
<organism evidence="1 2">
    <name type="scientific">Nocardioides dubius</name>
    <dbReference type="NCBI Taxonomy" id="317019"/>
    <lineage>
        <taxon>Bacteria</taxon>
        <taxon>Bacillati</taxon>
        <taxon>Actinomycetota</taxon>
        <taxon>Actinomycetes</taxon>
        <taxon>Propionibacteriales</taxon>
        <taxon>Nocardioidaceae</taxon>
        <taxon>Nocardioides</taxon>
    </lineage>
</organism>
<comment type="caution">
    <text evidence="1">The sequence shown here is derived from an EMBL/GenBank/DDBJ whole genome shotgun (WGS) entry which is preliminary data.</text>
</comment>
<evidence type="ECO:0000313" key="2">
    <source>
        <dbReference type="Proteomes" id="UP001501581"/>
    </source>
</evidence>
<dbReference type="RefSeq" id="WP_343994345.1">
    <property type="nucleotide sequence ID" value="NZ_BAAALG010000009.1"/>
</dbReference>
<protein>
    <submittedName>
        <fullName evidence="1">Uncharacterized protein</fullName>
    </submittedName>
</protein>
<sequence>MTAPLVPAEGSVFIDDRGNGRALRLTWHAEAGVMVLSLWRDRLCTGSFRLPAEEIPAVIEALRAGQMAAFGAGELMASG</sequence>
<dbReference type="EMBL" id="BAAALG010000009">
    <property type="protein sequence ID" value="GAA1103072.1"/>
    <property type="molecule type" value="Genomic_DNA"/>
</dbReference>
<dbReference type="Proteomes" id="UP001501581">
    <property type="component" value="Unassembled WGS sequence"/>
</dbReference>